<evidence type="ECO:0000313" key="2">
    <source>
        <dbReference type="EMBL" id="CAA9578810.1"/>
    </source>
</evidence>
<gene>
    <name evidence="2" type="ORF">AVDCRST_MAG18-2869</name>
</gene>
<evidence type="ECO:0000256" key="1">
    <source>
        <dbReference type="SAM" id="MobiDB-lite"/>
    </source>
</evidence>
<proteinExistence type="predicted"/>
<feature type="non-terminal residue" evidence="2">
    <location>
        <position position="47"/>
    </location>
</feature>
<feature type="region of interest" description="Disordered" evidence="1">
    <location>
        <begin position="1"/>
        <end position="27"/>
    </location>
</feature>
<organism evidence="2">
    <name type="scientific">uncultured Thermomicrobiales bacterium</name>
    <dbReference type="NCBI Taxonomy" id="1645740"/>
    <lineage>
        <taxon>Bacteria</taxon>
        <taxon>Pseudomonadati</taxon>
        <taxon>Thermomicrobiota</taxon>
        <taxon>Thermomicrobia</taxon>
        <taxon>Thermomicrobiales</taxon>
        <taxon>environmental samples</taxon>
    </lineage>
</organism>
<protein>
    <submittedName>
        <fullName evidence="2">Uncharacterized protein</fullName>
    </submittedName>
</protein>
<name>A0A6J4VIE9_9BACT</name>
<accession>A0A6J4VIE9</accession>
<feature type="non-terminal residue" evidence="2">
    <location>
        <position position="1"/>
    </location>
</feature>
<dbReference type="EMBL" id="CADCWN010000217">
    <property type="protein sequence ID" value="CAA9578810.1"/>
    <property type="molecule type" value="Genomic_DNA"/>
</dbReference>
<dbReference type="AlphaFoldDB" id="A0A6J4VIE9"/>
<reference evidence="2" key="1">
    <citation type="submission" date="2020-02" db="EMBL/GenBank/DDBJ databases">
        <authorList>
            <person name="Meier V. D."/>
        </authorList>
    </citation>
    <scope>NUCLEOTIDE SEQUENCE</scope>
    <source>
        <strain evidence="2">AVDCRST_MAG18</strain>
    </source>
</reference>
<sequence length="47" mass="4912">WSCRPSALLGTTKPGPPAPPSRSWVGDWRSISGCGVRAARSSRGSQS</sequence>